<name>A0A2K8NRE9_9MOLU</name>
<evidence type="ECO:0000256" key="12">
    <source>
        <dbReference type="ARBA" id="ARBA00029736"/>
    </source>
</evidence>
<sequence length="242" mass="27365">MKYTIITLFPKIIAAYLEESIIKRAIQRHLIEVEVVDLRDYTTLSHHQVDDYQFGGGAGMVLMVEPLVKALEAVKTPKAKVCLLTPQGKTWDQKAAQTIIGETDHLILICGHYEGFDERFLKYVDLEISVGDYVLTGGELASLVVLDSTTRLIPNVVNPESISNESFQNHLLDYPVYTKPVDFRGDQVPAVLLSGHHAEIQKFREEQQLLKTWQKRPDLIVETKLTTNQVVLLKKLKKKGAK</sequence>
<proteinExistence type="inferred from homology"/>
<dbReference type="Pfam" id="PF01746">
    <property type="entry name" value="tRNA_m1G_MT"/>
    <property type="match status" value="1"/>
</dbReference>
<dbReference type="GO" id="GO:0005829">
    <property type="term" value="C:cytosol"/>
    <property type="evidence" value="ECO:0007669"/>
    <property type="project" value="TreeGrafter"/>
</dbReference>
<dbReference type="InterPro" id="IPR002649">
    <property type="entry name" value="tRNA_m1G_MeTrfase_TrmD"/>
</dbReference>
<evidence type="ECO:0000256" key="5">
    <source>
        <dbReference type="ARBA" id="ARBA00012807"/>
    </source>
</evidence>
<dbReference type="GO" id="GO:0002939">
    <property type="term" value="P:tRNA N1-guanine methylation"/>
    <property type="evidence" value="ECO:0007669"/>
    <property type="project" value="TreeGrafter"/>
</dbReference>
<comment type="subunit">
    <text evidence="4 15 16">Homodimer.</text>
</comment>
<dbReference type="PANTHER" id="PTHR46417:SF1">
    <property type="entry name" value="TRNA (GUANINE-N(1)-)-METHYLTRANSFERASE"/>
    <property type="match status" value="1"/>
</dbReference>
<feature type="domain" description="tRNA methyltransferase TRMD/TRM10-type" evidence="17">
    <location>
        <begin position="1"/>
        <end position="220"/>
    </location>
</feature>
<keyword evidence="9 15" id="KW-0808">Transferase</keyword>
<dbReference type="NCBIfam" id="NF000648">
    <property type="entry name" value="PRK00026.1"/>
    <property type="match status" value="1"/>
</dbReference>
<dbReference type="RefSeq" id="WP_100609377.1">
    <property type="nucleotide sequence ID" value="NZ_CP024962.1"/>
</dbReference>
<keyword evidence="8 15" id="KW-0489">Methyltransferase</keyword>
<dbReference type="EMBL" id="CP024962">
    <property type="protein sequence ID" value="ATZ16420.1"/>
    <property type="molecule type" value="Genomic_DNA"/>
</dbReference>
<comment type="subcellular location">
    <subcellularLocation>
        <location evidence="2 15 16">Cytoplasm</location>
    </subcellularLocation>
</comment>
<dbReference type="NCBIfam" id="TIGR00088">
    <property type="entry name" value="trmD"/>
    <property type="match status" value="1"/>
</dbReference>
<evidence type="ECO:0000256" key="2">
    <source>
        <dbReference type="ARBA" id="ARBA00004496"/>
    </source>
</evidence>
<accession>A0A2K8NRE9</accession>
<reference evidence="18 19" key="1">
    <citation type="submission" date="2017-11" db="EMBL/GenBank/DDBJ databases">
        <title>Genome sequence of Entomoplasma freundtii BARC 318 (ATCC 51999).</title>
        <authorList>
            <person name="Lo W.-S."/>
            <person name="Gasparich G.E."/>
            <person name="Kuo C.-H."/>
        </authorList>
    </citation>
    <scope>NUCLEOTIDE SEQUENCE [LARGE SCALE GENOMIC DNA]</scope>
    <source>
        <strain evidence="18 19">BARC 318</strain>
    </source>
</reference>
<dbReference type="KEGG" id="efr:EFREU_v1c03940"/>
<evidence type="ECO:0000313" key="19">
    <source>
        <dbReference type="Proteomes" id="UP000232222"/>
    </source>
</evidence>
<keyword evidence="11 15" id="KW-0819">tRNA processing</keyword>
<evidence type="ECO:0000256" key="16">
    <source>
        <dbReference type="RuleBase" id="RU003464"/>
    </source>
</evidence>
<dbReference type="CDD" id="cd18080">
    <property type="entry name" value="TrmD-like"/>
    <property type="match status" value="1"/>
</dbReference>
<dbReference type="Gene3D" id="1.10.1270.20">
    <property type="entry name" value="tRNA(m1g37)methyltransferase, domain 2"/>
    <property type="match status" value="1"/>
</dbReference>
<comment type="similarity">
    <text evidence="3 15 16">Belongs to the RNA methyltransferase TrmD family.</text>
</comment>
<dbReference type="InterPro" id="IPR023148">
    <property type="entry name" value="tRNA_m1G_MeTrfase_C_sf"/>
</dbReference>
<comment type="catalytic activity">
    <reaction evidence="14 15 16">
        <text>guanosine(37) in tRNA + S-adenosyl-L-methionine = N(1)-methylguanosine(37) in tRNA + S-adenosyl-L-homocysteine + H(+)</text>
        <dbReference type="Rhea" id="RHEA:36899"/>
        <dbReference type="Rhea" id="RHEA-COMP:10145"/>
        <dbReference type="Rhea" id="RHEA-COMP:10147"/>
        <dbReference type="ChEBI" id="CHEBI:15378"/>
        <dbReference type="ChEBI" id="CHEBI:57856"/>
        <dbReference type="ChEBI" id="CHEBI:59789"/>
        <dbReference type="ChEBI" id="CHEBI:73542"/>
        <dbReference type="ChEBI" id="CHEBI:74269"/>
        <dbReference type="EC" id="2.1.1.228"/>
    </reaction>
</comment>
<dbReference type="InterPro" id="IPR029026">
    <property type="entry name" value="tRNA_m1G_MTases_N"/>
</dbReference>
<evidence type="ECO:0000256" key="6">
    <source>
        <dbReference type="ARBA" id="ARBA00014679"/>
    </source>
</evidence>
<keyword evidence="10 15" id="KW-0949">S-adenosyl-L-methionine</keyword>
<keyword evidence="7 15" id="KW-0963">Cytoplasm</keyword>
<evidence type="ECO:0000259" key="17">
    <source>
        <dbReference type="Pfam" id="PF01746"/>
    </source>
</evidence>
<dbReference type="FunFam" id="1.10.1270.20:FF:000001">
    <property type="entry name" value="tRNA (guanine-N(1)-)-methyltransferase"/>
    <property type="match status" value="1"/>
</dbReference>
<evidence type="ECO:0000256" key="15">
    <source>
        <dbReference type="HAMAP-Rule" id="MF_00605"/>
    </source>
</evidence>
<evidence type="ECO:0000313" key="18">
    <source>
        <dbReference type="EMBL" id="ATZ16420.1"/>
    </source>
</evidence>
<keyword evidence="19" id="KW-1185">Reference proteome</keyword>
<feature type="binding site" evidence="15">
    <location>
        <position position="111"/>
    </location>
    <ligand>
        <name>S-adenosyl-L-methionine</name>
        <dbReference type="ChEBI" id="CHEBI:59789"/>
    </ligand>
</feature>
<gene>
    <name evidence="15 18" type="primary">trmD</name>
    <name evidence="18" type="ORF">EFREU_v1c03940</name>
</gene>
<evidence type="ECO:0000256" key="13">
    <source>
        <dbReference type="ARBA" id="ARBA00033392"/>
    </source>
</evidence>
<comment type="function">
    <text evidence="1 15 16">Specifically methylates guanosine-37 in various tRNAs.</text>
</comment>
<evidence type="ECO:0000256" key="8">
    <source>
        <dbReference type="ARBA" id="ARBA00022603"/>
    </source>
</evidence>
<evidence type="ECO:0000256" key="11">
    <source>
        <dbReference type="ARBA" id="ARBA00022694"/>
    </source>
</evidence>
<dbReference type="FunFam" id="3.40.1280.10:FF:000001">
    <property type="entry name" value="tRNA (guanine-N(1)-)-methyltransferase"/>
    <property type="match status" value="1"/>
</dbReference>
<dbReference type="PIRSF" id="PIRSF000386">
    <property type="entry name" value="tRNA_mtase"/>
    <property type="match status" value="1"/>
</dbReference>
<dbReference type="InterPro" id="IPR016009">
    <property type="entry name" value="tRNA_MeTrfase_TRMD/TRM10"/>
</dbReference>
<evidence type="ECO:0000256" key="4">
    <source>
        <dbReference type="ARBA" id="ARBA00011738"/>
    </source>
</evidence>
<dbReference type="InterPro" id="IPR029028">
    <property type="entry name" value="Alpha/beta_knot_MTases"/>
</dbReference>
<organism evidence="18 19">
    <name type="scientific">Entomoplasma freundtii</name>
    <dbReference type="NCBI Taxonomy" id="74700"/>
    <lineage>
        <taxon>Bacteria</taxon>
        <taxon>Bacillati</taxon>
        <taxon>Mycoplasmatota</taxon>
        <taxon>Mollicutes</taxon>
        <taxon>Entomoplasmatales</taxon>
        <taxon>Entomoplasmataceae</taxon>
        <taxon>Entomoplasma</taxon>
    </lineage>
</organism>
<dbReference type="OrthoDB" id="9807416at2"/>
<dbReference type="Proteomes" id="UP000232222">
    <property type="component" value="Chromosome"/>
</dbReference>
<protein>
    <recommendedName>
        <fullName evidence="6 15">tRNA (guanine-N(1)-)-methyltransferase</fullName>
        <ecNumber evidence="5 15">2.1.1.228</ecNumber>
    </recommendedName>
    <alternativeName>
        <fullName evidence="12 15">M1G-methyltransferase</fullName>
    </alternativeName>
    <alternativeName>
        <fullName evidence="13 15">tRNA [GM37] methyltransferase</fullName>
    </alternativeName>
</protein>
<feature type="binding site" evidence="15">
    <location>
        <begin position="130"/>
        <end position="135"/>
    </location>
    <ligand>
        <name>S-adenosyl-L-methionine</name>
        <dbReference type="ChEBI" id="CHEBI:59789"/>
    </ligand>
</feature>
<dbReference type="EC" id="2.1.1.228" evidence="5 15"/>
<evidence type="ECO:0000256" key="9">
    <source>
        <dbReference type="ARBA" id="ARBA00022679"/>
    </source>
</evidence>
<dbReference type="Gene3D" id="3.40.1280.10">
    <property type="match status" value="1"/>
</dbReference>
<evidence type="ECO:0000256" key="1">
    <source>
        <dbReference type="ARBA" id="ARBA00002634"/>
    </source>
</evidence>
<evidence type="ECO:0000256" key="7">
    <source>
        <dbReference type="ARBA" id="ARBA00022490"/>
    </source>
</evidence>
<dbReference type="AlphaFoldDB" id="A0A2K8NRE9"/>
<dbReference type="GO" id="GO:0052906">
    <property type="term" value="F:tRNA (guanine(37)-N1)-methyltransferase activity"/>
    <property type="evidence" value="ECO:0007669"/>
    <property type="project" value="UniProtKB-UniRule"/>
</dbReference>
<dbReference type="SUPFAM" id="SSF75217">
    <property type="entry name" value="alpha/beta knot"/>
    <property type="match status" value="1"/>
</dbReference>
<evidence type="ECO:0000256" key="10">
    <source>
        <dbReference type="ARBA" id="ARBA00022691"/>
    </source>
</evidence>
<dbReference type="PANTHER" id="PTHR46417">
    <property type="entry name" value="TRNA (GUANINE-N(1)-)-METHYLTRANSFERASE"/>
    <property type="match status" value="1"/>
</dbReference>
<evidence type="ECO:0000256" key="3">
    <source>
        <dbReference type="ARBA" id="ARBA00007630"/>
    </source>
</evidence>
<evidence type="ECO:0000256" key="14">
    <source>
        <dbReference type="ARBA" id="ARBA00047783"/>
    </source>
</evidence>
<dbReference type="HAMAP" id="MF_00605">
    <property type="entry name" value="TrmD"/>
    <property type="match status" value="1"/>
</dbReference>